<dbReference type="SUPFAM" id="SSF81901">
    <property type="entry name" value="HCP-like"/>
    <property type="match status" value="1"/>
</dbReference>
<proteinExistence type="predicted"/>
<keyword evidence="2" id="KW-0802">TPR repeat</keyword>
<reference evidence="3 4" key="1">
    <citation type="submission" date="2024-05" db="EMBL/GenBank/DDBJ databases">
        <title>Genome sequencing and assembly of Indian major carp, Cirrhinus mrigala (Hamilton, 1822).</title>
        <authorList>
            <person name="Mohindra V."/>
            <person name="Chowdhury L.M."/>
            <person name="Lal K."/>
            <person name="Jena J.K."/>
        </authorList>
    </citation>
    <scope>NUCLEOTIDE SEQUENCE [LARGE SCALE GENOMIC DNA]</scope>
    <source>
        <strain evidence="3">CM1030</strain>
        <tissue evidence="3">Blood</tissue>
    </source>
</reference>
<dbReference type="PANTHER" id="PTHR44554:SF1">
    <property type="entry name" value="LRP2-BINDING PROTEIN"/>
    <property type="match status" value="1"/>
</dbReference>
<comment type="caution">
    <text evidence="3">The sequence shown here is derived from an EMBL/GenBank/DDBJ whole genome shotgun (WGS) entry which is preliminary data.</text>
</comment>
<accession>A0ABD0PQS7</accession>
<protein>
    <submittedName>
        <fullName evidence="3">Uncharacterized protein</fullName>
    </submittedName>
</protein>
<dbReference type="PANTHER" id="PTHR44554">
    <property type="entry name" value="LRP2-BINDING PROTEIN"/>
    <property type="match status" value="1"/>
</dbReference>
<evidence type="ECO:0000313" key="3">
    <source>
        <dbReference type="EMBL" id="KAL0176383.1"/>
    </source>
</evidence>
<evidence type="ECO:0000256" key="2">
    <source>
        <dbReference type="ARBA" id="ARBA00022803"/>
    </source>
</evidence>
<organism evidence="3 4">
    <name type="scientific">Cirrhinus mrigala</name>
    <name type="common">Mrigala</name>
    <dbReference type="NCBI Taxonomy" id="683832"/>
    <lineage>
        <taxon>Eukaryota</taxon>
        <taxon>Metazoa</taxon>
        <taxon>Chordata</taxon>
        <taxon>Craniata</taxon>
        <taxon>Vertebrata</taxon>
        <taxon>Euteleostomi</taxon>
        <taxon>Actinopterygii</taxon>
        <taxon>Neopterygii</taxon>
        <taxon>Teleostei</taxon>
        <taxon>Ostariophysi</taxon>
        <taxon>Cypriniformes</taxon>
        <taxon>Cyprinidae</taxon>
        <taxon>Labeoninae</taxon>
        <taxon>Labeonini</taxon>
        <taxon>Cirrhinus</taxon>
    </lineage>
</organism>
<feature type="non-terminal residue" evidence="3">
    <location>
        <position position="55"/>
    </location>
</feature>
<keyword evidence="4" id="KW-1185">Reference proteome</keyword>
<name>A0ABD0PQS7_CIRMR</name>
<dbReference type="EMBL" id="JAMKFB020000014">
    <property type="protein sequence ID" value="KAL0176383.1"/>
    <property type="molecule type" value="Genomic_DNA"/>
</dbReference>
<keyword evidence="1" id="KW-0677">Repeat</keyword>
<evidence type="ECO:0000256" key="1">
    <source>
        <dbReference type="ARBA" id="ARBA00022737"/>
    </source>
</evidence>
<gene>
    <name evidence="3" type="ORF">M9458_028713</name>
</gene>
<dbReference type="Proteomes" id="UP001529510">
    <property type="component" value="Unassembled WGS sequence"/>
</dbReference>
<feature type="non-terminal residue" evidence="3">
    <location>
        <position position="1"/>
    </location>
</feature>
<dbReference type="InterPro" id="IPR052323">
    <property type="entry name" value="LRP2-binding"/>
</dbReference>
<sequence>VCGYEDISAIARHTDCLEEYIRKGIAIAMFYYARCLQLGRGVLKNRDRAKNYFTQ</sequence>
<dbReference type="AlphaFoldDB" id="A0ABD0PQS7"/>
<evidence type="ECO:0000313" key="4">
    <source>
        <dbReference type="Proteomes" id="UP001529510"/>
    </source>
</evidence>